<organism evidence="2 4">
    <name type="scientific">Leptospira selangorensis</name>
    <dbReference type="NCBI Taxonomy" id="2484982"/>
    <lineage>
        <taxon>Bacteria</taxon>
        <taxon>Pseudomonadati</taxon>
        <taxon>Spirochaetota</taxon>
        <taxon>Spirochaetia</taxon>
        <taxon>Leptospirales</taxon>
        <taxon>Leptospiraceae</taxon>
        <taxon>Leptospira</taxon>
    </lineage>
</organism>
<evidence type="ECO:0000313" key="2">
    <source>
        <dbReference type="EMBL" id="TGM10690.1"/>
    </source>
</evidence>
<evidence type="ECO:0008006" key="6">
    <source>
        <dbReference type="Google" id="ProtNLM"/>
    </source>
</evidence>
<evidence type="ECO:0000313" key="4">
    <source>
        <dbReference type="Proteomes" id="UP000297832"/>
    </source>
</evidence>
<dbReference type="SUPFAM" id="SSF52540">
    <property type="entry name" value="P-loop containing nucleoside triphosphate hydrolases"/>
    <property type="match status" value="1"/>
</dbReference>
<dbReference type="AlphaFoldDB" id="A0A5F2BVF5"/>
<reference evidence="3" key="1">
    <citation type="submission" date="2018-10" db="EMBL/GenBank/DDBJ databases">
        <authorList>
            <person name="Vincent A.T."/>
            <person name="Schiettekatte O."/>
            <person name="Bourhy P."/>
            <person name="Veyrier F.J."/>
            <person name="Picardeau M."/>
        </authorList>
    </citation>
    <scope>NUCLEOTIDE SEQUENCE</scope>
    <source>
        <strain evidence="3">201702406</strain>
    </source>
</reference>
<feature type="coiled-coil region" evidence="1">
    <location>
        <begin position="260"/>
        <end position="316"/>
    </location>
</feature>
<dbReference type="PANTHER" id="PTHR32182">
    <property type="entry name" value="DNA REPLICATION AND REPAIR PROTEIN RECF"/>
    <property type="match status" value="1"/>
</dbReference>
<proteinExistence type="predicted"/>
<dbReference type="GO" id="GO:0000731">
    <property type="term" value="P:DNA synthesis involved in DNA repair"/>
    <property type="evidence" value="ECO:0007669"/>
    <property type="project" value="TreeGrafter"/>
</dbReference>
<protein>
    <recommendedName>
        <fullName evidence="6">Protein CR006 P-loop domain-containing protein</fullName>
    </recommendedName>
</protein>
<evidence type="ECO:0000313" key="3">
    <source>
        <dbReference type="EMBL" id="TGM11021.1"/>
    </source>
</evidence>
<dbReference type="CDD" id="cd00267">
    <property type="entry name" value="ABC_ATPase"/>
    <property type="match status" value="1"/>
</dbReference>
<dbReference type="InterPro" id="IPR027417">
    <property type="entry name" value="P-loop_NTPase"/>
</dbReference>
<keyword evidence="5" id="KW-1185">Reference proteome</keyword>
<dbReference type="PANTHER" id="PTHR32182:SF22">
    <property type="entry name" value="ATP-DEPENDENT ENDONUCLEASE, OLD FAMILY-RELATED"/>
    <property type="match status" value="1"/>
</dbReference>
<dbReference type="Proteomes" id="UP000297832">
    <property type="component" value="Unassembled WGS sequence"/>
</dbReference>
<comment type="caution">
    <text evidence="2">The sequence shown here is derived from an EMBL/GenBank/DDBJ whole genome shotgun (WGS) entry which is preliminary data.</text>
</comment>
<keyword evidence="1" id="KW-0175">Coiled coil</keyword>
<dbReference type="Proteomes" id="UP000298057">
    <property type="component" value="Unassembled WGS sequence"/>
</dbReference>
<dbReference type="Gene3D" id="3.40.50.300">
    <property type="entry name" value="P-loop containing nucleotide triphosphate hydrolases"/>
    <property type="match status" value="2"/>
</dbReference>
<dbReference type="EMBL" id="RQGU01000164">
    <property type="protein sequence ID" value="TGM11021.1"/>
    <property type="molecule type" value="Genomic_DNA"/>
</dbReference>
<dbReference type="RefSeq" id="WP_135629328.1">
    <property type="nucleotide sequence ID" value="NZ_RQGU01000164.1"/>
</dbReference>
<sequence>MKTHAKDYINEFSKEAPLWLQELIDETLKINQVIDDQKLEYIYQILVDNKLPNDNSKEVSQTNVPAEIKNLKLIELSHKSGVNALKSDQTILFSSDCTLLYGLNGSGKSGYFRILNEIVGGNQEKKILPNIFLSTQDPIKVLLRYNVNGIDSSEQWDNTRRAISPLEKIRVFDSSYLLGYLKKRSSDEAIVSPLGLNLFLLIIEGIDNFKKKLNNAYQEVESKKPAIETISLSEDISNLFISNAFTKDKKLKIESLYVFSEENKELLASLKKEVDALKQNNIEDKIKLENIKKNKIEIIQNKLNDIKDSLDLCEDQIKTSLTAYTESKNANQKYKDSISALNSLPSTDTEQWKNFITAGQSYIELLEDNDEICIYCRQPLAEEALAIVHSYGVYLSNDSETILRKIENEITALSLKVTDISLIFDLDQETRDLFESQKEENTNLLLLFNNLIESIANEKKLMLQALEAKDINSNFNQLAYDKVVDRLQLLVDGYQKEIEKFNGDNGTKQARMLELADEINPLEENQSISIQSEQIKNWFILHEQAVKLEDLNKKINTKQLSNLSKTAHSELLSENLKTLFQEELGFLGLSNIEVKLKDAGTTKGVASTELEISDRNDISLILSEGEQKAIALALFISEIRIQNSNFPVIFDDPVNSLDHRIANSFAQRLLSLNNQTVVFTHNKLFLDAFETANSLAHVCKNMIPNGCNSQKKHIYLYMVSSEGKDAKGIIRRRNEENAKMFLDTTTDLLNVDPFDKDIDVSSNIRKVVECLVDEKVFNRQVPTRLSSKNGRIHWDELKKLDNNPTMIDKLRKIHDRVSGGALHNGTEANENPIDKAEFLQMVADLKTFLS</sequence>
<reference evidence="4 5" key="2">
    <citation type="journal article" date="2019" name="PLoS Negl. Trop. Dis.">
        <title>Revisiting the worldwide diversity of Leptospira species in the environment.</title>
        <authorList>
            <person name="Vincent A.T."/>
            <person name="Schiettekatte O."/>
            <person name="Bourhy P."/>
            <person name="Veyrier F.J."/>
            <person name="Picardeau M."/>
        </authorList>
    </citation>
    <scope>NUCLEOTIDE SEQUENCE [LARGE SCALE GENOMIC DNA]</scope>
    <source>
        <strain evidence="2 4">201702405</strain>
        <strain evidence="5">201702406</strain>
    </source>
</reference>
<dbReference type="GO" id="GO:0006302">
    <property type="term" value="P:double-strand break repair"/>
    <property type="evidence" value="ECO:0007669"/>
    <property type="project" value="TreeGrafter"/>
</dbReference>
<accession>A0A5F2BVF5</accession>
<evidence type="ECO:0000313" key="5">
    <source>
        <dbReference type="Proteomes" id="UP000298057"/>
    </source>
</evidence>
<gene>
    <name evidence="2" type="ORF">EHQ81_18865</name>
    <name evidence="3" type="ORF">EHQ82_21385</name>
</gene>
<dbReference type="EMBL" id="RQGV01000025">
    <property type="protein sequence ID" value="TGM10690.1"/>
    <property type="molecule type" value="Genomic_DNA"/>
</dbReference>
<name>A0A5F2BVF5_9LEPT</name>
<evidence type="ECO:0000256" key="1">
    <source>
        <dbReference type="SAM" id="Coils"/>
    </source>
</evidence>